<dbReference type="InterPro" id="IPR029016">
    <property type="entry name" value="GAF-like_dom_sf"/>
</dbReference>
<protein>
    <submittedName>
        <fullName evidence="2">GAF domain-containing protein</fullName>
    </submittedName>
</protein>
<dbReference type="RefSeq" id="WP_278157540.1">
    <property type="nucleotide sequence ID" value="NZ_CP121252.1"/>
</dbReference>
<accession>A0ABY8H6W6</accession>
<evidence type="ECO:0000313" key="2">
    <source>
        <dbReference type="EMBL" id="WFP16398.1"/>
    </source>
</evidence>
<dbReference type="EMBL" id="CP121252">
    <property type="protein sequence ID" value="WFP16398.1"/>
    <property type="molecule type" value="Genomic_DNA"/>
</dbReference>
<dbReference type="Gene3D" id="3.30.450.40">
    <property type="match status" value="1"/>
</dbReference>
<dbReference type="Proteomes" id="UP001219037">
    <property type="component" value="Chromosome"/>
</dbReference>
<feature type="compositionally biased region" description="Low complexity" evidence="1">
    <location>
        <begin position="267"/>
        <end position="278"/>
    </location>
</feature>
<evidence type="ECO:0000313" key="3">
    <source>
        <dbReference type="Proteomes" id="UP001219037"/>
    </source>
</evidence>
<reference evidence="2 3" key="1">
    <citation type="submission" date="2023-04" db="EMBL/GenBank/DDBJ databases">
        <title>Funneling lignin-derived compounds into biodiesel using alkali-halophilic Citricoccus sp. P2.</title>
        <authorList>
            <person name="Luo C.-B."/>
        </authorList>
    </citation>
    <scope>NUCLEOTIDE SEQUENCE [LARGE SCALE GENOMIC DNA]</scope>
    <source>
        <strain evidence="2 3">P2</strain>
    </source>
</reference>
<gene>
    <name evidence="2" type="ORF">P8192_13615</name>
</gene>
<evidence type="ECO:0000256" key="1">
    <source>
        <dbReference type="SAM" id="MobiDB-lite"/>
    </source>
</evidence>
<sequence>MSVQQPSADAYQHRVELARDALRTLSRSSPRPPSEALRSVRPDVLASWQRSLEAHRDPQRVSVPFAVPTADLDSARRQHALAAALPVIRTLLIDPAADAGLITALGNADGHLLWVEGDELAARRAELMGFVPGADWSEASVGTAAPGAALATGRPSQISRAEHFSPLVHPWSCSAMPVRNPATGEIVGVIDVTGGDDAVSPLAFSLLRATVTAVESLWRNQLTTEELHTDPEHGLSLHQMVLPLSSPASSLARPPAPRPGRAEARGAARPLAAPTSSTTPPPAAVIHVTGQLPPRVSRRELSLRHAEILTLLDWHSAGLDGAALEELLYGEAAPGVESRAITLRAEIHRLRRALSSQDCPLAVSARPYRLDGEIRTDAALARESLRDGDVQDALAAAVGPVLPHSDAPGIVQIREELAGALREAVLQDADATQLWHYLTRPEAADDEELWLMALRLLPAESPRRSLVVSTLERLRAQR</sequence>
<keyword evidence="3" id="KW-1185">Reference proteome</keyword>
<proteinExistence type="predicted"/>
<name>A0ABY8H6W6_9MICC</name>
<organism evidence="2 3">
    <name type="scientific">Citricoccus muralis</name>
    <dbReference type="NCBI Taxonomy" id="169134"/>
    <lineage>
        <taxon>Bacteria</taxon>
        <taxon>Bacillati</taxon>
        <taxon>Actinomycetota</taxon>
        <taxon>Actinomycetes</taxon>
        <taxon>Micrococcales</taxon>
        <taxon>Micrococcaceae</taxon>
        <taxon>Citricoccus</taxon>
    </lineage>
</organism>
<feature type="region of interest" description="Disordered" evidence="1">
    <location>
        <begin position="246"/>
        <end position="284"/>
    </location>
</feature>